<organism evidence="1 2">
    <name type="scientific">Nocardioides nanhaiensis</name>
    <dbReference type="NCBI Taxonomy" id="1476871"/>
    <lineage>
        <taxon>Bacteria</taxon>
        <taxon>Bacillati</taxon>
        <taxon>Actinomycetota</taxon>
        <taxon>Actinomycetes</taxon>
        <taxon>Propionibacteriales</taxon>
        <taxon>Nocardioidaceae</taxon>
        <taxon>Nocardioides</taxon>
    </lineage>
</organism>
<gene>
    <name evidence="1" type="ORF">GCM10023226_08610</name>
</gene>
<keyword evidence="2" id="KW-1185">Reference proteome</keyword>
<dbReference type="RefSeq" id="WP_345262987.1">
    <property type="nucleotide sequence ID" value="NZ_BAABIM010000001.1"/>
</dbReference>
<dbReference type="SUPFAM" id="SSF56112">
    <property type="entry name" value="Protein kinase-like (PK-like)"/>
    <property type="match status" value="1"/>
</dbReference>
<dbReference type="Pfam" id="PF04655">
    <property type="entry name" value="APH_6_hur"/>
    <property type="match status" value="1"/>
</dbReference>
<comment type="caution">
    <text evidence="1">The sequence shown here is derived from an EMBL/GenBank/DDBJ whole genome shotgun (WGS) entry which is preliminary data.</text>
</comment>
<sequence>MSGAPLRLQPLVRARVARLGEAGAAWAADLPAVLVELAERWSLTWERPLPGGSSAYVVGARTSAGEQRVVKVELPDPELTDPAPVLSAAAGRGYVLLHDTAPEHRALLLERLGDSLERSSAAPEERVLRLVTTLRVAWAGVGSVVAVEVDDKAVQLAEMVERLDARHGHPLSSSLRRVVLAHAERLAGWAGETVTVHGDPHPGNLLRVLSPRIGAPDGWVLVDPDGFRADPAYDVGAALRDWSSHLRGPDAAARLRSWCSLAAEASDVDPDRTWAWAHLERVTTGLFLLDLGAPRVAAPFLEVAEALV</sequence>
<dbReference type="EMBL" id="BAABIM010000001">
    <property type="protein sequence ID" value="GAA4673805.1"/>
    <property type="molecule type" value="Genomic_DNA"/>
</dbReference>
<reference evidence="2" key="1">
    <citation type="journal article" date="2019" name="Int. J. Syst. Evol. Microbiol.">
        <title>The Global Catalogue of Microorganisms (GCM) 10K type strain sequencing project: providing services to taxonomists for standard genome sequencing and annotation.</title>
        <authorList>
            <consortium name="The Broad Institute Genomics Platform"/>
            <consortium name="The Broad Institute Genome Sequencing Center for Infectious Disease"/>
            <person name="Wu L."/>
            <person name="Ma J."/>
        </authorList>
    </citation>
    <scope>NUCLEOTIDE SEQUENCE [LARGE SCALE GENOMIC DNA]</scope>
    <source>
        <strain evidence="2">JCM 18127</strain>
    </source>
</reference>
<proteinExistence type="predicted"/>
<dbReference type="InterPro" id="IPR006748">
    <property type="entry name" value="NH2Glyco/OHUrea_AB-resist_kin"/>
</dbReference>
<dbReference type="InterPro" id="IPR011009">
    <property type="entry name" value="Kinase-like_dom_sf"/>
</dbReference>
<dbReference type="Proteomes" id="UP001500621">
    <property type="component" value="Unassembled WGS sequence"/>
</dbReference>
<evidence type="ECO:0000313" key="2">
    <source>
        <dbReference type="Proteomes" id="UP001500621"/>
    </source>
</evidence>
<dbReference type="Gene3D" id="3.90.1200.10">
    <property type="match status" value="1"/>
</dbReference>
<accession>A0ABP8VY74</accession>
<protein>
    <submittedName>
        <fullName evidence="1">Streptomycin 6-kinase</fullName>
    </submittedName>
</protein>
<evidence type="ECO:0000313" key="1">
    <source>
        <dbReference type="EMBL" id="GAA4673805.1"/>
    </source>
</evidence>
<name>A0ABP8VY74_9ACTN</name>